<dbReference type="GO" id="GO:0016747">
    <property type="term" value="F:acyltransferase activity, transferring groups other than amino-acyl groups"/>
    <property type="evidence" value="ECO:0007669"/>
    <property type="project" value="InterPro"/>
</dbReference>
<organism evidence="5 6">
    <name type="scientific">Azospirillum brasilense</name>
    <dbReference type="NCBI Taxonomy" id="192"/>
    <lineage>
        <taxon>Bacteria</taxon>
        <taxon>Pseudomonadati</taxon>
        <taxon>Pseudomonadota</taxon>
        <taxon>Alphaproteobacteria</taxon>
        <taxon>Rhodospirillales</taxon>
        <taxon>Azospirillaceae</taxon>
        <taxon>Azospirillum</taxon>
    </lineage>
</organism>
<dbReference type="Pfam" id="PF13508">
    <property type="entry name" value="Acetyltransf_7"/>
    <property type="match status" value="1"/>
</dbReference>
<dbReference type="InterPro" id="IPR016181">
    <property type="entry name" value="Acyl_CoA_acyltransferase"/>
</dbReference>
<proteinExistence type="predicted"/>
<dbReference type="PANTHER" id="PTHR43877">
    <property type="entry name" value="AMINOALKYLPHOSPHONATE N-ACETYLTRANSFERASE-RELATED-RELATED"/>
    <property type="match status" value="1"/>
</dbReference>
<dbReference type="InterPro" id="IPR050832">
    <property type="entry name" value="Bact_Acetyltransf"/>
</dbReference>
<evidence type="ECO:0000313" key="6">
    <source>
        <dbReference type="Proteomes" id="UP000298774"/>
    </source>
</evidence>
<evidence type="ECO:0000313" key="5">
    <source>
        <dbReference type="EMBL" id="QCO11149.1"/>
    </source>
</evidence>
<dbReference type="InterPro" id="IPR000182">
    <property type="entry name" value="GNAT_dom"/>
</dbReference>
<dbReference type="Proteomes" id="UP000298774">
    <property type="component" value="Plasmid p1"/>
</dbReference>
<dbReference type="PANTHER" id="PTHR43877:SF2">
    <property type="entry name" value="AMINOALKYLPHOSPHONATE N-ACETYLTRANSFERASE-RELATED"/>
    <property type="match status" value="1"/>
</dbReference>
<dbReference type="SUPFAM" id="SSF55729">
    <property type="entry name" value="Acyl-CoA N-acyltransferases (Nat)"/>
    <property type="match status" value="1"/>
</dbReference>
<evidence type="ECO:0000259" key="3">
    <source>
        <dbReference type="PROSITE" id="PS51186"/>
    </source>
</evidence>
<keyword evidence="5" id="KW-0614">Plasmid</keyword>
<dbReference type="Proteomes" id="UP001277471">
    <property type="component" value="Unassembled WGS sequence"/>
</dbReference>
<dbReference type="CDD" id="cd04301">
    <property type="entry name" value="NAT_SF"/>
    <property type="match status" value="1"/>
</dbReference>
<gene>
    <name evidence="5" type="ORF">D3868_19230</name>
    <name evidence="4" type="ORF">SIM66_06920</name>
</gene>
<keyword evidence="7" id="KW-1185">Reference proteome</keyword>
<dbReference type="Gene3D" id="3.40.630.30">
    <property type="match status" value="1"/>
</dbReference>
<sequence length="158" mass="16787">MISSDVHVRRAGLADAGTVTGLVAALLSELSAGQNDTPRAVMLAVAESLLNGDGPSCTVFLAEDGAGRPLGVATLSEGACISTLGRFGTIRELYVTPESRSAGVGRVLIRAVLDHGRRHRWSRVEVGAPSAAEWPDSLRFYQREGFTEIGPRLKFRLA</sequence>
<accession>A0A0P0EE97</accession>
<dbReference type="EMBL" id="CP032340">
    <property type="protein sequence ID" value="QCO11149.1"/>
    <property type="molecule type" value="Genomic_DNA"/>
</dbReference>
<dbReference type="KEGG" id="abf:AMK58_18145"/>
<evidence type="ECO:0000256" key="2">
    <source>
        <dbReference type="ARBA" id="ARBA00023315"/>
    </source>
</evidence>
<dbReference type="EMBL" id="JAWXYC010000003">
    <property type="protein sequence ID" value="MDX5950918.1"/>
    <property type="molecule type" value="Genomic_DNA"/>
</dbReference>
<reference evidence="5 6" key="1">
    <citation type="submission" date="2018-09" db="EMBL/GenBank/DDBJ databases">
        <title>Whole genome based analysis of evolution and adaptive divergence in Indian and Brazilian strains of Azospirillum brasilense.</title>
        <authorList>
            <person name="Singh C."/>
            <person name="Tripathi A.K."/>
        </authorList>
    </citation>
    <scope>NUCLEOTIDE SEQUENCE [LARGE SCALE GENOMIC DNA]</scope>
    <source>
        <strain evidence="5 6">MTCC4038</strain>
        <plasmid evidence="5 6">p1</plasmid>
    </source>
</reference>
<evidence type="ECO:0000313" key="4">
    <source>
        <dbReference type="EMBL" id="MDX5950918.1"/>
    </source>
</evidence>
<evidence type="ECO:0000313" key="7">
    <source>
        <dbReference type="Proteomes" id="UP001277471"/>
    </source>
</evidence>
<keyword evidence="1 5" id="KW-0808">Transferase</keyword>
<dbReference type="RefSeq" id="WP_035679047.1">
    <property type="nucleotide sequence ID" value="NZ_CP012915.1"/>
</dbReference>
<geneLocation type="plasmid" evidence="5 6">
    <name>p1</name>
</geneLocation>
<reference evidence="4 7" key="2">
    <citation type="submission" date="2023-11" db="EMBL/GenBank/DDBJ databases">
        <title>MicrobeMod: A computational toolkit for identifying prokaryotic methylation and restriction-modification with nanopore sequencing.</title>
        <authorList>
            <person name="Crits-Christoph A."/>
            <person name="Kang S.C."/>
            <person name="Lee H."/>
            <person name="Ostrov N."/>
        </authorList>
    </citation>
    <scope>NUCLEOTIDE SEQUENCE [LARGE SCALE GENOMIC DNA]</scope>
    <source>
        <strain evidence="4 7">ATCC 29145</strain>
    </source>
</reference>
<evidence type="ECO:0000256" key="1">
    <source>
        <dbReference type="ARBA" id="ARBA00022679"/>
    </source>
</evidence>
<feature type="domain" description="N-acetyltransferase" evidence="3">
    <location>
        <begin position="6"/>
        <end position="158"/>
    </location>
</feature>
<name>A0A0P0EE97_AZOBR</name>
<dbReference type="AlphaFoldDB" id="A0A0P0EE97"/>
<dbReference type="GeneID" id="56449138"/>
<dbReference type="PROSITE" id="PS51186">
    <property type="entry name" value="GNAT"/>
    <property type="match status" value="1"/>
</dbReference>
<protein>
    <submittedName>
        <fullName evidence="5">GNAT family N-acetyltransferase</fullName>
        <ecNumber evidence="4">2.3.1.-</ecNumber>
    </submittedName>
</protein>
<keyword evidence="2 4" id="KW-0012">Acyltransferase</keyword>
<dbReference type="EC" id="2.3.1.-" evidence="4"/>